<dbReference type="RefSeq" id="WP_283212532.1">
    <property type="nucleotide sequence ID" value="NZ_JASGBI010000001.1"/>
</dbReference>
<feature type="compositionally biased region" description="Low complexity" evidence="1">
    <location>
        <begin position="189"/>
        <end position="226"/>
    </location>
</feature>
<proteinExistence type="predicted"/>
<keyword evidence="2" id="KW-0472">Membrane</keyword>
<dbReference type="PROSITE" id="PS51724">
    <property type="entry name" value="SPOR"/>
    <property type="match status" value="2"/>
</dbReference>
<keyword evidence="5" id="KW-1185">Reference proteome</keyword>
<name>A0ABT6XG61_9GAMM</name>
<evidence type="ECO:0000256" key="1">
    <source>
        <dbReference type="SAM" id="MobiDB-lite"/>
    </source>
</evidence>
<evidence type="ECO:0000313" key="4">
    <source>
        <dbReference type="EMBL" id="MDI9239127.1"/>
    </source>
</evidence>
<keyword evidence="2" id="KW-0812">Transmembrane</keyword>
<organism evidence="4 5">
    <name type="scientific">Lysobacter stagni</name>
    <dbReference type="NCBI Taxonomy" id="3045172"/>
    <lineage>
        <taxon>Bacteria</taxon>
        <taxon>Pseudomonadati</taxon>
        <taxon>Pseudomonadota</taxon>
        <taxon>Gammaproteobacteria</taxon>
        <taxon>Lysobacterales</taxon>
        <taxon>Lysobacteraceae</taxon>
        <taxon>Lysobacter</taxon>
    </lineage>
</organism>
<gene>
    <name evidence="4" type="ORF">QLQ15_09415</name>
</gene>
<dbReference type="Pfam" id="PF05036">
    <property type="entry name" value="SPOR"/>
    <property type="match status" value="2"/>
</dbReference>
<dbReference type="InterPro" id="IPR007730">
    <property type="entry name" value="SPOR-like_dom"/>
</dbReference>
<dbReference type="SUPFAM" id="SSF110997">
    <property type="entry name" value="Sporulation related repeat"/>
    <property type="match status" value="2"/>
</dbReference>
<dbReference type="EMBL" id="JASGBI010000001">
    <property type="protein sequence ID" value="MDI9239127.1"/>
    <property type="molecule type" value="Genomic_DNA"/>
</dbReference>
<feature type="compositionally biased region" description="Pro residues" evidence="1">
    <location>
        <begin position="227"/>
        <end position="246"/>
    </location>
</feature>
<accession>A0ABT6XG61</accession>
<feature type="domain" description="SPOR" evidence="3">
    <location>
        <begin position="267"/>
        <end position="346"/>
    </location>
</feature>
<sequence length="347" mass="34605">MEPALKQRVIGAVVLIALAVIFLPMLIKGPAPESGASNVPLELPKAPEGDFETRELPLVSPGQTPQGGAVGMNTAAEGDALPTVDTTAESPAPATDAAFPAATAGGNFVVSFGSYASVADADRVIRALGAAQLPAYQEPASASGGRSVHRVRIGPFATQAEAEAARLQSGKVRSDVGAKVVALDAEAAAPTATPATATVSQPATPAPAVSAAVPLSESRTATTTATPLPPEPAKPAPKPVAPPPAEKPAAKPVAPAPTQVAARAAPAAAGVGFAVQLGAFGSAAEADKLRDRARSAGFSAFVEQVRTDKGMLNRVRVGPVASRGEADQLKGQVAAKLGVSGIVRPHP</sequence>
<comment type="caution">
    <text evidence="4">The sequence shown here is derived from an EMBL/GenBank/DDBJ whole genome shotgun (WGS) entry which is preliminary data.</text>
</comment>
<feature type="domain" description="SPOR" evidence="3">
    <location>
        <begin position="102"/>
        <end position="183"/>
    </location>
</feature>
<evidence type="ECO:0000259" key="3">
    <source>
        <dbReference type="PROSITE" id="PS51724"/>
    </source>
</evidence>
<dbReference type="Gene3D" id="3.30.70.1070">
    <property type="entry name" value="Sporulation related repeat"/>
    <property type="match status" value="2"/>
</dbReference>
<keyword evidence="2" id="KW-1133">Transmembrane helix</keyword>
<evidence type="ECO:0000313" key="5">
    <source>
        <dbReference type="Proteomes" id="UP001321580"/>
    </source>
</evidence>
<dbReference type="InterPro" id="IPR052521">
    <property type="entry name" value="Cell_div_SPOR-domain"/>
</dbReference>
<dbReference type="InterPro" id="IPR036680">
    <property type="entry name" value="SPOR-like_sf"/>
</dbReference>
<feature type="region of interest" description="Disordered" evidence="1">
    <location>
        <begin position="189"/>
        <end position="255"/>
    </location>
</feature>
<dbReference type="Proteomes" id="UP001321580">
    <property type="component" value="Unassembled WGS sequence"/>
</dbReference>
<evidence type="ECO:0000256" key="2">
    <source>
        <dbReference type="SAM" id="Phobius"/>
    </source>
</evidence>
<protein>
    <submittedName>
        <fullName evidence="4">SPOR domain-containing protein</fullName>
    </submittedName>
</protein>
<reference evidence="4 5" key="1">
    <citation type="submission" date="2023-05" db="EMBL/GenBank/DDBJ databases">
        <title>Lysobacter sp. strain LF1 Genome sequencing and assembly.</title>
        <authorList>
            <person name="Jung Y."/>
        </authorList>
    </citation>
    <scope>NUCLEOTIDE SEQUENCE [LARGE SCALE GENOMIC DNA]</scope>
    <source>
        <strain evidence="4 5">LF1</strain>
    </source>
</reference>
<dbReference type="PANTHER" id="PTHR38687">
    <property type="entry name" value="CELL DIVISION PROTEIN DEDD-RELATED"/>
    <property type="match status" value="1"/>
</dbReference>
<dbReference type="PANTHER" id="PTHR38687:SF1">
    <property type="entry name" value="CELL DIVISION PROTEIN DEDD"/>
    <property type="match status" value="1"/>
</dbReference>
<feature type="transmembrane region" description="Helical" evidence="2">
    <location>
        <begin position="9"/>
        <end position="27"/>
    </location>
</feature>